<dbReference type="SUPFAM" id="SSF53335">
    <property type="entry name" value="S-adenosyl-L-methionine-dependent methyltransferases"/>
    <property type="match status" value="1"/>
</dbReference>
<comment type="caution">
    <text evidence="2">The sequence shown here is derived from an EMBL/GenBank/DDBJ whole genome shotgun (WGS) entry which is preliminary data.</text>
</comment>
<evidence type="ECO:0000313" key="2">
    <source>
        <dbReference type="EMBL" id="KAK3281860.1"/>
    </source>
</evidence>
<gene>
    <name evidence="2" type="ORF">CYMTET_10369</name>
</gene>
<keyword evidence="3" id="KW-1185">Reference proteome</keyword>
<dbReference type="PANTHER" id="PTHR43036">
    <property type="entry name" value="OSJNBB0011N17.9 PROTEIN"/>
    <property type="match status" value="1"/>
</dbReference>
<dbReference type="Gene3D" id="3.40.50.150">
    <property type="entry name" value="Vaccinia Virus protein VP39"/>
    <property type="match status" value="1"/>
</dbReference>
<proteinExistence type="predicted"/>
<protein>
    <recommendedName>
        <fullName evidence="1">Methyltransferase type 11 domain-containing protein</fullName>
    </recommendedName>
</protein>
<evidence type="ECO:0000313" key="3">
    <source>
        <dbReference type="Proteomes" id="UP001190700"/>
    </source>
</evidence>
<dbReference type="AlphaFoldDB" id="A0AAE0GPB2"/>
<name>A0AAE0GPB2_9CHLO</name>
<dbReference type="GO" id="GO:0008757">
    <property type="term" value="F:S-adenosylmethionine-dependent methyltransferase activity"/>
    <property type="evidence" value="ECO:0007669"/>
    <property type="project" value="InterPro"/>
</dbReference>
<sequence length="319" mass="35222">MFKSCALSTSQLCSRSSVRDFPSRTDSIRSVFGAKRNLVCHRQPNAPACAHMQMGRRPLLNRGLLAGILGTSLVQGFGLALPQMAAARGKPFSSNVDKVLDNVTWPDAWPYQKSDFQRFDESPDTVFYDEPRFVTHIDDAAIAALTAYYAKVFPESGQSDTALLDVCSSWISHYPEGFAAGRISGLGMNEEELARNPILSDFAVRDLNVNPLLPYEDNTFDVVTNTVSVDYLNKPLEMMKEVNRVLKPGGLAVMSFSNRCFPTKAISLWTATGDPDHVWIVGSYFHYAGGFTSPQVDDISPNPGRTDPMYVVYARKAEA</sequence>
<dbReference type="InterPro" id="IPR013216">
    <property type="entry name" value="Methyltransf_11"/>
</dbReference>
<dbReference type="InterPro" id="IPR029063">
    <property type="entry name" value="SAM-dependent_MTases_sf"/>
</dbReference>
<dbReference type="EMBL" id="LGRX02003672">
    <property type="protein sequence ID" value="KAK3281860.1"/>
    <property type="molecule type" value="Genomic_DNA"/>
</dbReference>
<organism evidence="2 3">
    <name type="scientific">Cymbomonas tetramitiformis</name>
    <dbReference type="NCBI Taxonomy" id="36881"/>
    <lineage>
        <taxon>Eukaryota</taxon>
        <taxon>Viridiplantae</taxon>
        <taxon>Chlorophyta</taxon>
        <taxon>Pyramimonadophyceae</taxon>
        <taxon>Pyramimonadales</taxon>
        <taxon>Pyramimonadaceae</taxon>
        <taxon>Cymbomonas</taxon>
    </lineage>
</organism>
<feature type="domain" description="Methyltransferase type 11" evidence="1">
    <location>
        <begin position="202"/>
        <end position="253"/>
    </location>
</feature>
<accession>A0AAE0GPB2</accession>
<reference evidence="2 3" key="1">
    <citation type="journal article" date="2015" name="Genome Biol. Evol.">
        <title>Comparative Genomics of a Bacterivorous Green Alga Reveals Evolutionary Causalities and Consequences of Phago-Mixotrophic Mode of Nutrition.</title>
        <authorList>
            <person name="Burns J.A."/>
            <person name="Paasch A."/>
            <person name="Narechania A."/>
            <person name="Kim E."/>
        </authorList>
    </citation>
    <scope>NUCLEOTIDE SEQUENCE [LARGE SCALE GENOMIC DNA]</scope>
    <source>
        <strain evidence="2 3">PLY_AMNH</strain>
    </source>
</reference>
<evidence type="ECO:0000259" key="1">
    <source>
        <dbReference type="Pfam" id="PF08241"/>
    </source>
</evidence>
<dbReference type="Pfam" id="PF08241">
    <property type="entry name" value="Methyltransf_11"/>
    <property type="match status" value="1"/>
</dbReference>
<dbReference type="PANTHER" id="PTHR43036:SF1">
    <property type="entry name" value="S-ADENOSYL-L-METHIONINE-DEPENDENT METHYLTRANSFERASES SUPERFAMILY PROTEIN"/>
    <property type="match status" value="1"/>
</dbReference>
<dbReference type="Proteomes" id="UP001190700">
    <property type="component" value="Unassembled WGS sequence"/>
</dbReference>